<organism evidence="2 3">
    <name type="scientific">Gilvirhabdus luticola</name>
    <dbReference type="NCBI Taxonomy" id="3079858"/>
    <lineage>
        <taxon>Bacteria</taxon>
        <taxon>Pseudomonadati</taxon>
        <taxon>Bacteroidota</taxon>
        <taxon>Flavobacteriia</taxon>
        <taxon>Flavobacteriales</taxon>
        <taxon>Flavobacteriaceae</taxon>
        <taxon>Gilvirhabdus</taxon>
    </lineage>
</organism>
<reference evidence="2 3" key="1">
    <citation type="submission" date="2023-10" db="EMBL/GenBank/DDBJ databases">
        <title>Marimonas sp. nov. isolated from tidal mud flat.</title>
        <authorList>
            <person name="Jaincy N.J."/>
            <person name="Srinivasan S."/>
            <person name="Lee S.-S."/>
        </authorList>
    </citation>
    <scope>NUCLEOTIDE SEQUENCE [LARGE SCALE GENOMIC DNA]</scope>
    <source>
        <strain evidence="2 3">MJ-SS3</strain>
    </source>
</reference>
<dbReference type="Proteomes" id="UP001268651">
    <property type="component" value="Unassembled WGS sequence"/>
</dbReference>
<evidence type="ECO:0008006" key="4">
    <source>
        <dbReference type="Google" id="ProtNLM"/>
    </source>
</evidence>
<evidence type="ECO:0000256" key="1">
    <source>
        <dbReference type="SAM" id="SignalP"/>
    </source>
</evidence>
<accession>A0ABU3U3N4</accession>
<dbReference type="RefSeq" id="WP_316660832.1">
    <property type="nucleotide sequence ID" value="NZ_JAWHTF010000001.1"/>
</dbReference>
<proteinExistence type="predicted"/>
<name>A0ABU3U3N4_9FLAO</name>
<sequence>MKKLLKVVLVNSLILLCFSCYYDDLTDVPQDEPIVIPPEQTVLFSTDILPIFESYNCIECHNGGAINPDLRPDRAYNALVPTYVVSGNSLDSRLYIKLAIDEHRNIDSESLALIKKWIDDGAEND</sequence>
<keyword evidence="3" id="KW-1185">Reference proteome</keyword>
<comment type="caution">
    <text evidence="2">The sequence shown here is derived from an EMBL/GenBank/DDBJ whole genome shotgun (WGS) entry which is preliminary data.</text>
</comment>
<feature type="signal peptide" evidence="1">
    <location>
        <begin position="1"/>
        <end position="22"/>
    </location>
</feature>
<evidence type="ECO:0000313" key="2">
    <source>
        <dbReference type="EMBL" id="MDU8885010.1"/>
    </source>
</evidence>
<dbReference type="EMBL" id="JAWHTF010000001">
    <property type="protein sequence ID" value="MDU8885010.1"/>
    <property type="molecule type" value="Genomic_DNA"/>
</dbReference>
<keyword evidence="1" id="KW-0732">Signal</keyword>
<protein>
    <recommendedName>
        <fullName evidence="4">Cytochrome c domain-containing protein</fullName>
    </recommendedName>
</protein>
<gene>
    <name evidence="2" type="ORF">RXV94_02475</name>
</gene>
<feature type="chain" id="PRO_5046707837" description="Cytochrome c domain-containing protein" evidence="1">
    <location>
        <begin position="23"/>
        <end position="125"/>
    </location>
</feature>
<evidence type="ECO:0000313" key="3">
    <source>
        <dbReference type="Proteomes" id="UP001268651"/>
    </source>
</evidence>